<dbReference type="InterPro" id="IPR036412">
    <property type="entry name" value="HAD-like_sf"/>
</dbReference>
<protein>
    <submittedName>
        <fullName evidence="1">HAD family hydrolase</fullName>
    </submittedName>
</protein>
<sequence length="238" mass="26108">MIKGILFDKDGTLVTFSEKWAEATSVIVENYCKGIPSEKRTQKNSILKQLGIVNGRVIEGGVIAEGSLKDIAVIISHATDFPVQEVTEDVKVQYLQQLKRDSTFITPIGDVHGLFCRLKKLGYIIGVATGDDYMPSVFTMEAIHVMDDLSFIATSDRYPQKPAADMASAFCERFSLLPKEVIYVGDTETDMQFSKHVAYGVGVLSGIGTKQTLSRYSDFVVPTIHGLLDENGCLLGSN</sequence>
<dbReference type="InterPro" id="IPR006439">
    <property type="entry name" value="HAD-SF_hydro_IA"/>
</dbReference>
<gene>
    <name evidence="1" type="ORF">E4665_10900</name>
</gene>
<dbReference type="SFLD" id="SFLDG01129">
    <property type="entry name" value="C1.5:_HAD__Beta-PGM__Phosphata"/>
    <property type="match status" value="1"/>
</dbReference>
<dbReference type="InterPro" id="IPR023198">
    <property type="entry name" value="PGP-like_dom2"/>
</dbReference>
<dbReference type="Gene3D" id="1.10.150.240">
    <property type="entry name" value="Putative phosphatase, domain 2"/>
    <property type="match status" value="1"/>
</dbReference>
<evidence type="ECO:0000313" key="1">
    <source>
        <dbReference type="EMBL" id="TGA97612.1"/>
    </source>
</evidence>
<name>A0A4Z0GM78_9BACL</name>
<dbReference type="OrthoDB" id="9797743at2"/>
<dbReference type="Pfam" id="PF00702">
    <property type="entry name" value="Hydrolase"/>
    <property type="match status" value="1"/>
</dbReference>
<dbReference type="InterPro" id="IPR050155">
    <property type="entry name" value="HAD-like_hydrolase_sf"/>
</dbReference>
<dbReference type="EMBL" id="SRJD01000012">
    <property type="protein sequence ID" value="TGA97612.1"/>
    <property type="molecule type" value="Genomic_DNA"/>
</dbReference>
<dbReference type="GO" id="GO:0006281">
    <property type="term" value="P:DNA repair"/>
    <property type="evidence" value="ECO:0007669"/>
    <property type="project" value="TreeGrafter"/>
</dbReference>
<dbReference type="PANTHER" id="PTHR43434:SF1">
    <property type="entry name" value="PHOSPHOGLYCOLATE PHOSPHATASE"/>
    <property type="match status" value="1"/>
</dbReference>
<accession>A0A4Z0GM78</accession>
<dbReference type="PANTHER" id="PTHR43434">
    <property type="entry name" value="PHOSPHOGLYCOLATE PHOSPHATASE"/>
    <property type="match status" value="1"/>
</dbReference>
<organism evidence="1 2">
    <name type="scientific">Sporolactobacillus shoreae</name>
    <dbReference type="NCBI Taxonomy" id="1465501"/>
    <lineage>
        <taxon>Bacteria</taxon>
        <taxon>Bacillati</taxon>
        <taxon>Bacillota</taxon>
        <taxon>Bacilli</taxon>
        <taxon>Bacillales</taxon>
        <taxon>Sporolactobacillaceae</taxon>
        <taxon>Sporolactobacillus</taxon>
    </lineage>
</organism>
<dbReference type="Gene3D" id="3.40.50.1000">
    <property type="entry name" value="HAD superfamily/HAD-like"/>
    <property type="match status" value="1"/>
</dbReference>
<dbReference type="NCBIfam" id="TIGR01549">
    <property type="entry name" value="HAD-SF-IA-v1"/>
    <property type="match status" value="1"/>
</dbReference>
<keyword evidence="1" id="KW-0378">Hydrolase</keyword>
<dbReference type="CDD" id="cd01427">
    <property type="entry name" value="HAD_like"/>
    <property type="match status" value="1"/>
</dbReference>
<evidence type="ECO:0000313" key="2">
    <source>
        <dbReference type="Proteomes" id="UP000298347"/>
    </source>
</evidence>
<keyword evidence="2" id="KW-1185">Reference proteome</keyword>
<reference evidence="1 2" key="1">
    <citation type="journal article" date="2015" name="Int. J. Syst. Evol. Microbiol.">
        <title>Sporolactobacillus shoreae sp. nov. and Sporolactobacillus spathodeae sp. nov., two spore-forming lactic acid bacteria isolated from tree barks in Thailand.</title>
        <authorList>
            <person name="Thamacharoensuk T."/>
            <person name="Kitahara M."/>
            <person name="Ohkuma M."/>
            <person name="Thongchul N."/>
            <person name="Tanasupawat S."/>
        </authorList>
    </citation>
    <scope>NUCLEOTIDE SEQUENCE [LARGE SCALE GENOMIC DNA]</scope>
    <source>
        <strain evidence="1 2">BK92</strain>
    </source>
</reference>
<dbReference type="GO" id="GO:0008967">
    <property type="term" value="F:phosphoglycolate phosphatase activity"/>
    <property type="evidence" value="ECO:0007669"/>
    <property type="project" value="TreeGrafter"/>
</dbReference>
<dbReference type="AlphaFoldDB" id="A0A4Z0GM78"/>
<dbReference type="SUPFAM" id="SSF56784">
    <property type="entry name" value="HAD-like"/>
    <property type="match status" value="1"/>
</dbReference>
<comment type="caution">
    <text evidence="1">The sequence shown here is derived from an EMBL/GenBank/DDBJ whole genome shotgun (WGS) entry which is preliminary data.</text>
</comment>
<proteinExistence type="predicted"/>
<dbReference type="InterPro" id="IPR023214">
    <property type="entry name" value="HAD_sf"/>
</dbReference>
<dbReference type="GO" id="GO:0005829">
    <property type="term" value="C:cytosol"/>
    <property type="evidence" value="ECO:0007669"/>
    <property type="project" value="TreeGrafter"/>
</dbReference>
<dbReference type="Proteomes" id="UP000298347">
    <property type="component" value="Unassembled WGS sequence"/>
</dbReference>
<dbReference type="RefSeq" id="WP_135348822.1">
    <property type="nucleotide sequence ID" value="NZ_SRJD01000012.1"/>
</dbReference>
<dbReference type="SFLD" id="SFLDS00003">
    <property type="entry name" value="Haloacid_Dehalogenase"/>
    <property type="match status" value="1"/>
</dbReference>